<feature type="binding site" evidence="3">
    <location>
        <position position="187"/>
    </location>
    <ligand>
        <name>substrate</name>
    </ligand>
</feature>
<organism evidence="5 6">
    <name type="scientific">Psychracetigena formicireducens</name>
    <dbReference type="NCBI Taxonomy" id="2986056"/>
    <lineage>
        <taxon>Bacteria</taxon>
        <taxon>Bacillati</taxon>
        <taxon>Candidatus Lithacetigenota</taxon>
        <taxon>Candidatus Psychracetigena</taxon>
    </lineage>
</organism>
<dbReference type="Proteomes" id="UP000811545">
    <property type="component" value="Unassembled WGS sequence"/>
</dbReference>
<feature type="binding site" evidence="4">
    <location>
        <position position="212"/>
    </location>
    <ligand>
        <name>Mg(2+)</name>
        <dbReference type="ChEBI" id="CHEBI:18420"/>
    </ligand>
</feature>
<dbReference type="GO" id="GO:0005737">
    <property type="term" value="C:cytoplasm"/>
    <property type="evidence" value="ECO:0007669"/>
    <property type="project" value="TreeGrafter"/>
</dbReference>
<feature type="active site" description="Proton donor" evidence="2">
    <location>
        <position position="15"/>
    </location>
</feature>
<dbReference type="PANTHER" id="PTHR19288">
    <property type="entry name" value="4-NITROPHENYLPHOSPHATASE-RELATED"/>
    <property type="match status" value="1"/>
</dbReference>
<keyword evidence="5" id="KW-0378">Hydrolase</keyword>
<dbReference type="SUPFAM" id="SSF56784">
    <property type="entry name" value="HAD-like"/>
    <property type="match status" value="1"/>
</dbReference>
<accession>A0A9E2BGS1</accession>
<keyword evidence="4" id="KW-0460">Magnesium</keyword>
<dbReference type="InterPro" id="IPR023214">
    <property type="entry name" value="HAD_sf"/>
</dbReference>
<dbReference type="EC" id="3.1.3.-" evidence="5"/>
<name>A0A9E2BGS1_PSYF1</name>
<protein>
    <submittedName>
        <fullName evidence="5">Acid sugar phosphatase</fullName>
        <ecNumber evidence="5">3.1.3.-</ecNumber>
    </submittedName>
</protein>
<evidence type="ECO:0000256" key="4">
    <source>
        <dbReference type="PIRSR" id="PIRSR000915-3"/>
    </source>
</evidence>
<evidence type="ECO:0000256" key="2">
    <source>
        <dbReference type="PIRSR" id="PIRSR000915-1"/>
    </source>
</evidence>
<feature type="binding site" evidence="4">
    <location>
        <position position="13"/>
    </location>
    <ligand>
        <name>Mg(2+)</name>
        <dbReference type="ChEBI" id="CHEBI:18420"/>
    </ligand>
</feature>
<dbReference type="PIRSF" id="PIRSF000915">
    <property type="entry name" value="PGP-type_phosphatase"/>
    <property type="match status" value="1"/>
</dbReference>
<reference evidence="5 6" key="1">
    <citation type="journal article" date="2021" name="bioRxiv">
        <title>Unique metabolic strategies in Hadean analogues reveal hints for primordial physiology.</title>
        <authorList>
            <person name="Nobu M.K."/>
            <person name="Nakai R."/>
            <person name="Tamazawa S."/>
            <person name="Mori H."/>
            <person name="Toyoda A."/>
            <person name="Ijiri A."/>
            <person name="Suzuki S."/>
            <person name="Kurokawa K."/>
            <person name="Kamagata Y."/>
            <person name="Tamaki H."/>
        </authorList>
    </citation>
    <scope>NUCLEOTIDE SEQUENCE [LARGE SCALE GENOMIC DNA]</scope>
    <source>
        <strain evidence="5">BS525</strain>
    </source>
</reference>
<comment type="caution">
    <text evidence="5">The sequence shown here is derived from an EMBL/GenBank/DDBJ whole genome shotgun (WGS) entry which is preliminary data.</text>
</comment>
<feature type="binding site" evidence="4">
    <location>
        <position position="15"/>
    </location>
    <ligand>
        <name>Mg(2+)</name>
        <dbReference type="ChEBI" id="CHEBI:18420"/>
    </ligand>
</feature>
<dbReference type="InterPro" id="IPR036412">
    <property type="entry name" value="HAD-like_sf"/>
</dbReference>
<feature type="active site" description="Nucleophile" evidence="2">
    <location>
        <position position="13"/>
    </location>
</feature>
<dbReference type="InterPro" id="IPR006357">
    <property type="entry name" value="HAD-SF_hydro_IIA"/>
</dbReference>
<evidence type="ECO:0000313" key="5">
    <source>
        <dbReference type="EMBL" id="MBT9144739.1"/>
    </source>
</evidence>
<dbReference type="Pfam" id="PF13344">
    <property type="entry name" value="Hydrolase_6"/>
    <property type="match status" value="1"/>
</dbReference>
<keyword evidence="4" id="KW-0479">Metal-binding</keyword>
<dbReference type="GO" id="GO:0046872">
    <property type="term" value="F:metal ion binding"/>
    <property type="evidence" value="ECO:0007669"/>
    <property type="project" value="UniProtKB-KW"/>
</dbReference>
<comment type="cofactor">
    <cofactor evidence="4">
        <name>Mg(2+)</name>
        <dbReference type="ChEBI" id="CHEBI:18420"/>
    </cofactor>
    <text evidence="4">Divalent metal ions. Mg(2+) is the most effective.</text>
</comment>
<dbReference type="EMBL" id="QLTW01000019">
    <property type="protein sequence ID" value="MBT9144739.1"/>
    <property type="molecule type" value="Genomic_DNA"/>
</dbReference>
<comment type="similarity">
    <text evidence="1">Belongs to the HAD-like hydrolase superfamily.</text>
</comment>
<dbReference type="NCBIfam" id="TIGR01460">
    <property type="entry name" value="HAD-SF-IIA"/>
    <property type="match status" value="1"/>
</dbReference>
<sequence>MEKALKFSGFIIDVDGVLVRGKLPLPGAVEFIRYLNKNGLRYIILTNNSTYTPLSLSRFFYSKGMEIKQKSIFTSAMGVGIYLIRNLKPKGKAFVIGSLALKRTIRKFGWHITDEEKVDAVIVGLDRRFNYHKLKIAQNYILEGAVLIGANPDTSFPAEDGRIEPGGGSILKAVEAASGIKAVIIGKPEGPLVEMALNYLNTPLLETAFIGDRLDTDVLSAKRYNLYSVLVLTGVSGQRTDTTIKDINPDLVVAGLYELIDLLEKNSQKSKF</sequence>
<evidence type="ECO:0000256" key="1">
    <source>
        <dbReference type="PIRNR" id="PIRNR000915"/>
    </source>
</evidence>
<proteinExistence type="inferred from homology"/>
<dbReference type="AlphaFoldDB" id="A0A9E2BGS1"/>
<evidence type="ECO:0000313" key="6">
    <source>
        <dbReference type="Proteomes" id="UP000811545"/>
    </source>
</evidence>
<dbReference type="PANTHER" id="PTHR19288:SF46">
    <property type="entry name" value="HALOACID DEHALOGENASE-LIKE HYDROLASE DOMAIN-CONTAINING PROTEIN 2"/>
    <property type="match status" value="1"/>
</dbReference>
<dbReference type="Pfam" id="PF13242">
    <property type="entry name" value="Hydrolase_like"/>
    <property type="match status" value="1"/>
</dbReference>
<dbReference type="Gene3D" id="3.40.50.1000">
    <property type="entry name" value="HAD superfamily/HAD-like"/>
    <property type="match status" value="2"/>
</dbReference>
<gene>
    <name evidence="5" type="primary">yutF</name>
    <name evidence="5" type="ORF">DDT42_00587</name>
</gene>
<evidence type="ECO:0000256" key="3">
    <source>
        <dbReference type="PIRSR" id="PIRSR000915-2"/>
    </source>
</evidence>
<dbReference type="GO" id="GO:0016791">
    <property type="term" value="F:phosphatase activity"/>
    <property type="evidence" value="ECO:0007669"/>
    <property type="project" value="TreeGrafter"/>
</dbReference>